<accession>A0ABR6D7A0</accession>
<dbReference type="Proteomes" id="UP000565455">
    <property type="component" value="Unassembled WGS sequence"/>
</dbReference>
<evidence type="ECO:0000313" key="2">
    <source>
        <dbReference type="Proteomes" id="UP000565455"/>
    </source>
</evidence>
<evidence type="ECO:0000313" key="1">
    <source>
        <dbReference type="EMBL" id="MBA9061632.1"/>
    </source>
</evidence>
<reference evidence="1 2" key="1">
    <citation type="submission" date="2020-08" db="EMBL/GenBank/DDBJ databases">
        <title>Genomic Encyclopedia of Type Strains, Phase IV (KMG-IV): sequencing the most valuable type-strain genomes for metagenomic binning, comparative biology and taxonomic classification.</title>
        <authorList>
            <person name="Goeker M."/>
        </authorList>
    </citation>
    <scope>NUCLEOTIDE SEQUENCE [LARGE SCALE GENOMIC DNA]</scope>
    <source>
        <strain evidence="1 2">DSM 5686</strain>
    </source>
</reference>
<name>A0ABR6D7A0_9HYPH</name>
<sequence>MVGTSLQISFEAAAQHLRMPLRLGDPASDSDFSFPSSSSAGERLSAAQYPFGGV</sequence>
<protein>
    <submittedName>
        <fullName evidence="1">Uncharacterized protein</fullName>
    </submittedName>
</protein>
<comment type="caution">
    <text evidence="1">The sequence shown here is derived from an EMBL/GenBank/DDBJ whole genome shotgun (WGS) entry which is preliminary data.</text>
</comment>
<keyword evidence="2" id="KW-1185">Reference proteome</keyword>
<proteinExistence type="predicted"/>
<dbReference type="EMBL" id="JACJIM010000002">
    <property type="protein sequence ID" value="MBA9061632.1"/>
    <property type="molecule type" value="Genomic_DNA"/>
</dbReference>
<organism evidence="1 2">
    <name type="scientific">Methylobacterium fujisawaense</name>
    <dbReference type="NCBI Taxonomy" id="107400"/>
    <lineage>
        <taxon>Bacteria</taxon>
        <taxon>Pseudomonadati</taxon>
        <taxon>Pseudomonadota</taxon>
        <taxon>Alphaproteobacteria</taxon>
        <taxon>Hyphomicrobiales</taxon>
        <taxon>Methylobacteriaceae</taxon>
        <taxon>Methylobacterium</taxon>
    </lineage>
</organism>
<gene>
    <name evidence="1" type="ORF">GGQ91_001009</name>
</gene>